<comment type="caution">
    <text evidence="1">The sequence shown here is derived from an EMBL/GenBank/DDBJ whole genome shotgun (WGS) entry which is preliminary data.</text>
</comment>
<proteinExistence type="predicted"/>
<accession>A0AAP0KTN5</accession>
<dbReference type="Proteomes" id="UP001419268">
    <property type="component" value="Unassembled WGS sequence"/>
</dbReference>
<keyword evidence="2" id="KW-1185">Reference proteome</keyword>
<evidence type="ECO:0000313" key="1">
    <source>
        <dbReference type="EMBL" id="KAK9158532.1"/>
    </source>
</evidence>
<organism evidence="1 2">
    <name type="scientific">Stephania cephalantha</name>
    <dbReference type="NCBI Taxonomy" id="152367"/>
    <lineage>
        <taxon>Eukaryota</taxon>
        <taxon>Viridiplantae</taxon>
        <taxon>Streptophyta</taxon>
        <taxon>Embryophyta</taxon>
        <taxon>Tracheophyta</taxon>
        <taxon>Spermatophyta</taxon>
        <taxon>Magnoliopsida</taxon>
        <taxon>Ranunculales</taxon>
        <taxon>Menispermaceae</taxon>
        <taxon>Menispermoideae</taxon>
        <taxon>Cissampelideae</taxon>
        <taxon>Stephania</taxon>
    </lineage>
</organism>
<reference evidence="1 2" key="1">
    <citation type="submission" date="2024-01" db="EMBL/GenBank/DDBJ databases">
        <title>Genome assemblies of Stephania.</title>
        <authorList>
            <person name="Yang L."/>
        </authorList>
    </citation>
    <scope>NUCLEOTIDE SEQUENCE [LARGE SCALE GENOMIC DNA]</scope>
    <source>
        <strain evidence="1">JXDWG</strain>
        <tissue evidence="1">Leaf</tissue>
    </source>
</reference>
<dbReference type="EMBL" id="JBBNAG010000002">
    <property type="protein sequence ID" value="KAK9158532.1"/>
    <property type="molecule type" value="Genomic_DNA"/>
</dbReference>
<dbReference type="AlphaFoldDB" id="A0AAP0KTN5"/>
<evidence type="ECO:0000313" key="2">
    <source>
        <dbReference type="Proteomes" id="UP001419268"/>
    </source>
</evidence>
<name>A0AAP0KTN5_9MAGN</name>
<protein>
    <submittedName>
        <fullName evidence="1">Uncharacterized protein</fullName>
    </submittedName>
</protein>
<sequence>MRTIPGIKHPGSPWLTLIIKGLLEELSPSLVTIAGPLSSKGNEPVLEIWNCRLDSLLTLNPDISYGWKYLNESNDKFGSVESYEGPKGSR</sequence>
<gene>
    <name evidence="1" type="ORF">Scep_005106</name>
</gene>